<dbReference type="GO" id="GO:0005789">
    <property type="term" value="C:endoplasmic reticulum membrane"/>
    <property type="evidence" value="ECO:0007669"/>
    <property type="project" value="UniProtKB-SubCell"/>
</dbReference>
<dbReference type="Proteomes" id="UP000887540">
    <property type="component" value="Unplaced"/>
</dbReference>
<comment type="function">
    <text evidence="16">Catalyzes the last of the four reactions of the long-chain fatty acids elongation cycle. This endoplasmic reticulum-bound enzymatic process, allows the addition of 2 carbons to the chain of long- and very long-chain fatty acids/VLCFAs per cycle. This enzyme reduces the trans-2,3-enoyl-CoA fatty acid intermediate to an acyl-CoA that can be further elongated by entering a new cycle of elongation. Thereby, it participates in the production of VLCFAs of different chain lengths that are involved in multiple biological processes as precursors of membrane lipids and lipid mediators.</text>
</comment>
<keyword evidence="5" id="KW-0444">Lipid biosynthesis</keyword>
<evidence type="ECO:0000256" key="2">
    <source>
        <dbReference type="ARBA" id="ARBA00005194"/>
    </source>
</evidence>
<evidence type="ECO:0000256" key="14">
    <source>
        <dbReference type="ARBA" id="ARBA00023160"/>
    </source>
</evidence>
<keyword evidence="6 17" id="KW-0812">Transmembrane</keyword>
<accession>A0A914CRB8</accession>
<organism evidence="20 21">
    <name type="scientific">Acrobeloides nanus</name>
    <dbReference type="NCBI Taxonomy" id="290746"/>
    <lineage>
        <taxon>Eukaryota</taxon>
        <taxon>Metazoa</taxon>
        <taxon>Ecdysozoa</taxon>
        <taxon>Nematoda</taxon>
        <taxon>Chromadorea</taxon>
        <taxon>Rhabditida</taxon>
        <taxon>Tylenchina</taxon>
        <taxon>Cephalobomorpha</taxon>
        <taxon>Cephaloboidea</taxon>
        <taxon>Cephalobidae</taxon>
        <taxon>Acrobeloides</taxon>
    </lineage>
</organism>
<dbReference type="GO" id="GO:0102758">
    <property type="term" value="F:very-long-chain enoyl-CoA reductase activity"/>
    <property type="evidence" value="ECO:0007669"/>
    <property type="project" value="UniProtKB-EC"/>
</dbReference>
<dbReference type="InterPro" id="IPR039357">
    <property type="entry name" value="SRD5A/TECR"/>
</dbReference>
<keyword evidence="10 17" id="KW-1133">Transmembrane helix</keyword>
<comment type="similarity">
    <text evidence="3">Belongs to the steroid 5-alpha reductase family.</text>
</comment>
<evidence type="ECO:0000256" key="6">
    <source>
        <dbReference type="ARBA" id="ARBA00022692"/>
    </source>
</evidence>
<protein>
    <recommendedName>
        <fullName evidence="4">very-long-chain enoyl-CoA reductase</fullName>
        <ecNumber evidence="4">1.3.1.93</ecNumber>
    </recommendedName>
</protein>
<evidence type="ECO:0000256" key="17">
    <source>
        <dbReference type="SAM" id="Phobius"/>
    </source>
</evidence>
<evidence type="ECO:0000313" key="21">
    <source>
        <dbReference type="WBParaSite" id="ACRNAN_scaffold134.g17372.t1"/>
    </source>
</evidence>
<feature type="transmembrane region" description="Helical" evidence="17">
    <location>
        <begin position="165"/>
        <end position="182"/>
    </location>
</feature>
<proteinExistence type="inferred from homology"/>
<evidence type="ECO:0000259" key="18">
    <source>
        <dbReference type="Pfam" id="PF02544"/>
    </source>
</evidence>
<keyword evidence="14" id="KW-0275">Fatty acid biosynthesis</keyword>
<evidence type="ECO:0000256" key="7">
    <source>
        <dbReference type="ARBA" id="ARBA00022824"/>
    </source>
</evidence>
<keyword evidence="8" id="KW-0276">Fatty acid metabolism</keyword>
<dbReference type="GO" id="GO:0042761">
    <property type="term" value="P:very long-chain fatty acid biosynthetic process"/>
    <property type="evidence" value="ECO:0007669"/>
    <property type="project" value="TreeGrafter"/>
</dbReference>
<evidence type="ECO:0000256" key="9">
    <source>
        <dbReference type="ARBA" id="ARBA00022857"/>
    </source>
</evidence>
<keyword evidence="20" id="KW-1185">Reference proteome</keyword>
<evidence type="ECO:0000256" key="11">
    <source>
        <dbReference type="ARBA" id="ARBA00023002"/>
    </source>
</evidence>
<dbReference type="PANTHER" id="PTHR10556">
    <property type="entry name" value="3-OXO-5-ALPHA-STEROID 4-DEHYDROGENASE"/>
    <property type="match status" value="1"/>
</dbReference>
<evidence type="ECO:0000256" key="13">
    <source>
        <dbReference type="ARBA" id="ARBA00023136"/>
    </source>
</evidence>
<keyword evidence="12" id="KW-0443">Lipid metabolism</keyword>
<name>A0A914CRB8_9BILA</name>
<dbReference type="AlphaFoldDB" id="A0A914CRB8"/>
<dbReference type="PROSITE" id="PS50244">
    <property type="entry name" value="S5A_REDUCTASE"/>
    <property type="match status" value="1"/>
</dbReference>
<comment type="pathway">
    <text evidence="2">Lipid metabolism; fatty acid biosynthesis.</text>
</comment>
<comment type="catalytic activity">
    <reaction evidence="15">
        <text>a very-long-chain 2,3-saturated fatty acyl-CoA + NADP(+) = a very-long-chain (2E)-enoyl-CoA + NADPH + H(+)</text>
        <dbReference type="Rhea" id="RHEA:14473"/>
        <dbReference type="ChEBI" id="CHEBI:15378"/>
        <dbReference type="ChEBI" id="CHEBI:57783"/>
        <dbReference type="ChEBI" id="CHEBI:58349"/>
        <dbReference type="ChEBI" id="CHEBI:83724"/>
        <dbReference type="ChEBI" id="CHEBI:83728"/>
        <dbReference type="EC" id="1.3.1.93"/>
    </reaction>
</comment>
<dbReference type="Gene3D" id="3.10.20.90">
    <property type="entry name" value="Phosphatidylinositol 3-kinase Catalytic Subunit, Chain A, domain 1"/>
    <property type="match status" value="1"/>
</dbReference>
<dbReference type="Pfam" id="PF02544">
    <property type="entry name" value="Steroid_dh"/>
    <property type="match status" value="1"/>
</dbReference>
<evidence type="ECO:0000256" key="4">
    <source>
        <dbReference type="ARBA" id="ARBA00012530"/>
    </source>
</evidence>
<dbReference type="Gene3D" id="1.20.120.1630">
    <property type="match status" value="1"/>
</dbReference>
<keyword evidence="11" id="KW-0560">Oxidoreductase</keyword>
<dbReference type="Pfam" id="PF21696">
    <property type="entry name" value="TECR_N"/>
    <property type="match status" value="1"/>
</dbReference>
<keyword evidence="9" id="KW-0521">NADP</keyword>
<evidence type="ECO:0000313" key="20">
    <source>
        <dbReference type="Proteomes" id="UP000887540"/>
    </source>
</evidence>
<feature type="domain" description="TECR-like N-terminal" evidence="19">
    <location>
        <begin position="6"/>
        <end position="81"/>
    </location>
</feature>
<evidence type="ECO:0000256" key="12">
    <source>
        <dbReference type="ARBA" id="ARBA00023098"/>
    </source>
</evidence>
<sequence>MTKLVIDIFDAKKPNKPGLSIEDLDENDTVLTIRRKFSAKKHLDVDRVVLRLNPRDKNLKDEQRISELKLPAKNAQLYFRDLGPQIGWKTVFLFEYAGPMLLYPLFYLRPSLVYGANASKPIHPVVTIALYCHTFHYAKRLFETQFIHRFSHGTMPIMNLFKNCSYYWGFAMFMSYFVNHPLYTPALLGPAQSYLGLIGFIVCELGNFSIHLLLRNLRPAGTKERKIPVPDGNPLTLLYNFVSCPNYTYEVFSWVSFTIMVQSLPAALFTLAGFLQMKIWADGKHRNYRKEFPNYPKGRKPIIPFLL</sequence>
<evidence type="ECO:0000259" key="19">
    <source>
        <dbReference type="Pfam" id="PF21696"/>
    </source>
</evidence>
<evidence type="ECO:0000256" key="1">
    <source>
        <dbReference type="ARBA" id="ARBA00004477"/>
    </source>
</evidence>
<evidence type="ECO:0000256" key="5">
    <source>
        <dbReference type="ARBA" id="ARBA00022516"/>
    </source>
</evidence>
<dbReference type="FunFam" id="1.20.120.1630:FF:000010">
    <property type="entry name" value="Steroid alpha reductase family protein"/>
    <property type="match status" value="1"/>
</dbReference>
<dbReference type="WBParaSite" id="ACRNAN_scaffold134.g17372.t1">
    <property type="protein sequence ID" value="ACRNAN_scaffold134.g17372.t1"/>
    <property type="gene ID" value="ACRNAN_scaffold134.g17372"/>
</dbReference>
<keyword evidence="13 17" id="KW-0472">Membrane</keyword>
<dbReference type="PANTHER" id="PTHR10556:SF28">
    <property type="entry name" value="VERY-LONG-CHAIN ENOYL-COA REDUCTASE"/>
    <property type="match status" value="1"/>
</dbReference>
<feature type="transmembrane region" description="Helical" evidence="17">
    <location>
        <begin position="251"/>
        <end position="275"/>
    </location>
</feature>
<comment type="subcellular location">
    <subcellularLocation>
        <location evidence="1">Endoplasmic reticulum membrane</location>
        <topology evidence="1">Multi-pass membrane protein</topology>
    </subcellularLocation>
</comment>
<evidence type="ECO:0000256" key="16">
    <source>
        <dbReference type="ARBA" id="ARBA00058640"/>
    </source>
</evidence>
<dbReference type="InterPro" id="IPR049127">
    <property type="entry name" value="TECR-like_N"/>
</dbReference>
<feature type="transmembrane region" description="Helical" evidence="17">
    <location>
        <begin position="194"/>
        <end position="214"/>
    </location>
</feature>
<evidence type="ECO:0000256" key="8">
    <source>
        <dbReference type="ARBA" id="ARBA00022832"/>
    </source>
</evidence>
<reference evidence="21" key="1">
    <citation type="submission" date="2022-11" db="UniProtKB">
        <authorList>
            <consortium name="WormBaseParasite"/>
        </authorList>
    </citation>
    <scope>IDENTIFICATION</scope>
</reference>
<feature type="domain" description="3-oxo-5-alpha-steroid 4-dehydrogenase C-terminal" evidence="18">
    <location>
        <begin position="154"/>
        <end position="307"/>
    </location>
</feature>
<evidence type="ECO:0000256" key="3">
    <source>
        <dbReference type="ARBA" id="ARBA00007742"/>
    </source>
</evidence>
<dbReference type="InterPro" id="IPR001104">
    <property type="entry name" value="3-oxo-5_a-steroid_4-DH_C"/>
</dbReference>
<keyword evidence="7" id="KW-0256">Endoplasmic reticulum</keyword>
<dbReference type="EC" id="1.3.1.93" evidence="4"/>
<evidence type="ECO:0000256" key="10">
    <source>
        <dbReference type="ARBA" id="ARBA00022989"/>
    </source>
</evidence>
<evidence type="ECO:0000256" key="15">
    <source>
        <dbReference type="ARBA" id="ARBA00051495"/>
    </source>
</evidence>